<gene>
    <name evidence="4" type="ORF">SAMN02745973_00464</name>
</gene>
<dbReference type="PANTHER" id="PTHR42939">
    <property type="entry name" value="ABC TRANSPORTER ATP-BINDING PROTEIN ALBC-RELATED"/>
    <property type="match status" value="1"/>
</dbReference>
<protein>
    <submittedName>
        <fullName evidence="4">ABC-2 type transport system ATP-binding protein</fullName>
    </submittedName>
</protein>
<proteinExistence type="predicted"/>
<sequence>MKYKLIIILILIINPSILLMDEPFVDLDIITIKKIKQIFKTYKTNKIIIFSTHILDIAHSLSDKILFLNRDGIQEIDNLEVSKISNFIFNNMKGDV</sequence>
<dbReference type="GO" id="GO:0005524">
    <property type="term" value="F:ATP binding"/>
    <property type="evidence" value="ECO:0007669"/>
    <property type="project" value="UniProtKB-KW"/>
</dbReference>
<dbReference type="Proteomes" id="UP000196365">
    <property type="component" value="Unassembled WGS sequence"/>
</dbReference>
<keyword evidence="3 4" id="KW-0067">ATP-binding</keyword>
<dbReference type="EMBL" id="FUWV01000002">
    <property type="protein sequence ID" value="SJZ40393.1"/>
    <property type="molecule type" value="Genomic_DNA"/>
</dbReference>
<dbReference type="SUPFAM" id="SSF52540">
    <property type="entry name" value="P-loop containing nucleoside triphosphate hydrolases"/>
    <property type="match status" value="1"/>
</dbReference>
<evidence type="ECO:0000313" key="5">
    <source>
        <dbReference type="Proteomes" id="UP000196365"/>
    </source>
</evidence>
<keyword evidence="5" id="KW-1185">Reference proteome</keyword>
<evidence type="ECO:0000256" key="3">
    <source>
        <dbReference type="ARBA" id="ARBA00022840"/>
    </source>
</evidence>
<dbReference type="PANTHER" id="PTHR42939:SF1">
    <property type="entry name" value="ABC TRANSPORTER ATP-BINDING PROTEIN ALBC-RELATED"/>
    <property type="match status" value="1"/>
</dbReference>
<evidence type="ECO:0000313" key="4">
    <source>
        <dbReference type="EMBL" id="SJZ40393.1"/>
    </source>
</evidence>
<dbReference type="InterPro" id="IPR051782">
    <property type="entry name" value="ABC_Transporter_VariousFunc"/>
</dbReference>
<evidence type="ECO:0000256" key="1">
    <source>
        <dbReference type="ARBA" id="ARBA00022448"/>
    </source>
</evidence>
<dbReference type="Gene3D" id="3.40.50.300">
    <property type="entry name" value="P-loop containing nucleotide triphosphate hydrolases"/>
    <property type="match status" value="1"/>
</dbReference>
<keyword evidence="1" id="KW-0813">Transport</keyword>
<reference evidence="4 5" key="1">
    <citation type="submission" date="2017-02" db="EMBL/GenBank/DDBJ databases">
        <authorList>
            <person name="Peterson S.W."/>
        </authorList>
    </citation>
    <scope>NUCLEOTIDE SEQUENCE [LARGE SCALE GENOMIC DNA]</scope>
    <source>
        <strain evidence="4 5">DSM 15102</strain>
    </source>
</reference>
<name>A0A1T4KDH7_9FIRM</name>
<keyword evidence="2" id="KW-0547">Nucleotide-binding</keyword>
<evidence type="ECO:0000256" key="2">
    <source>
        <dbReference type="ARBA" id="ARBA00022741"/>
    </source>
</evidence>
<dbReference type="InterPro" id="IPR027417">
    <property type="entry name" value="P-loop_NTPase"/>
</dbReference>
<organism evidence="4 5">
    <name type="scientific">Garciella nitratireducens DSM 15102</name>
    <dbReference type="NCBI Taxonomy" id="1121911"/>
    <lineage>
        <taxon>Bacteria</taxon>
        <taxon>Bacillati</taxon>
        <taxon>Bacillota</taxon>
        <taxon>Clostridia</taxon>
        <taxon>Eubacteriales</taxon>
        <taxon>Eubacteriaceae</taxon>
        <taxon>Garciella</taxon>
    </lineage>
</organism>
<dbReference type="AlphaFoldDB" id="A0A1T4KDH7"/>
<accession>A0A1T4KDH7</accession>